<evidence type="ECO:0000256" key="6">
    <source>
        <dbReference type="ARBA" id="ARBA00023136"/>
    </source>
</evidence>
<comment type="cofactor">
    <cofactor evidence="7">
        <name>Zn(2+)</name>
        <dbReference type="ChEBI" id="CHEBI:29105"/>
    </cofactor>
</comment>
<dbReference type="GO" id="GO:0016811">
    <property type="term" value="F:hydrolase activity, acting on carbon-nitrogen (but not peptide) bonds, in linear amides"/>
    <property type="evidence" value="ECO:0007669"/>
    <property type="project" value="InterPro"/>
</dbReference>
<feature type="binding site" evidence="7">
    <location>
        <position position="267"/>
    </location>
    <ligand>
        <name>Zn(2+)</name>
        <dbReference type="ChEBI" id="CHEBI:29105"/>
        <note>catalytic</note>
    </ligand>
</feature>
<evidence type="ECO:0000313" key="9">
    <source>
        <dbReference type="EMBL" id="GBG32312.1"/>
    </source>
</evidence>
<name>A0A2R5GN32_9STRA</name>
<evidence type="ECO:0000256" key="1">
    <source>
        <dbReference type="ARBA" id="ARBA00004141"/>
    </source>
</evidence>
<feature type="binding site" evidence="7">
    <location>
        <position position="127"/>
    </location>
    <ligand>
        <name>Zn(2+)</name>
        <dbReference type="ChEBI" id="CHEBI:29105"/>
        <note>catalytic</note>
    </ligand>
</feature>
<dbReference type="PANTHER" id="PTHR46187:SF3">
    <property type="entry name" value="ALKALINE CERAMIDASE 3"/>
    <property type="match status" value="1"/>
</dbReference>
<dbReference type="AlphaFoldDB" id="A0A2R5GN32"/>
<keyword evidence="7" id="KW-0862">Zinc</keyword>
<feature type="binding site" evidence="7">
    <location>
        <position position="271"/>
    </location>
    <ligand>
        <name>Zn(2+)</name>
        <dbReference type="ChEBI" id="CHEBI:29105"/>
        <note>catalytic</note>
    </ligand>
</feature>
<keyword evidence="4" id="KW-0378">Hydrolase</keyword>
<keyword evidence="5 8" id="KW-1133">Transmembrane helix</keyword>
<dbReference type="OrthoDB" id="10035179at2759"/>
<keyword evidence="10" id="KW-1185">Reference proteome</keyword>
<protein>
    <submittedName>
        <fullName evidence="9">Alkaline ceramidase</fullName>
    </submittedName>
</protein>
<dbReference type="PANTHER" id="PTHR46187">
    <property type="entry name" value="ALKALINE CERAMIDASE 3"/>
    <property type="match status" value="1"/>
</dbReference>
<evidence type="ECO:0000256" key="8">
    <source>
        <dbReference type="SAM" id="Phobius"/>
    </source>
</evidence>
<dbReference type="InParanoid" id="A0A2R5GN32"/>
<evidence type="ECO:0000313" key="10">
    <source>
        <dbReference type="Proteomes" id="UP000241890"/>
    </source>
</evidence>
<evidence type="ECO:0000256" key="7">
    <source>
        <dbReference type="PIRSR" id="PIRSR608901-2"/>
    </source>
</evidence>
<dbReference type="GO" id="GO:0005789">
    <property type="term" value="C:endoplasmic reticulum membrane"/>
    <property type="evidence" value="ECO:0007669"/>
    <property type="project" value="TreeGrafter"/>
</dbReference>
<evidence type="ECO:0000256" key="4">
    <source>
        <dbReference type="ARBA" id="ARBA00022801"/>
    </source>
</evidence>
<dbReference type="InterPro" id="IPR008901">
    <property type="entry name" value="ACER"/>
</dbReference>
<feature type="transmembrane region" description="Helical" evidence="8">
    <location>
        <begin position="232"/>
        <end position="251"/>
    </location>
</feature>
<sequence>MARTLIGAKGASLPVGVLGASVFVTTAMCFALLALADGSWENWQQATCLQTQCFCERPRDGLLRQPANTWSNLAFSVTGVLALCESIEQKLHSRTLKETPLQKLGLNFVALFGMSNILLGFGSGWYHASLTLYGQFIDNAGMYLVCSAPALYALACMRLHRAGPKASSAVQNAIVHRFLVEFLMVNAGLGWLCLVYPVTRRYIFFSLVAFAAACEIRARHECGPERAQRAEGRVFFAGLATFLLAFAIWIADIRGWICDPDSLFQGHAVWHLLCGLASWLIFLYFHRIIFGVQHLKAGAVNAGDCSIV</sequence>
<feature type="transmembrane region" description="Helical" evidence="8">
    <location>
        <begin position="140"/>
        <end position="157"/>
    </location>
</feature>
<feature type="transmembrane region" description="Helical" evidence="8">
    <location>
        <begin position="12"/>
        <end position="36"/>
    </location>
</feature>
<keyword evidence="6 8" id="KW-0472">Membrane</keyword>
<keyword evidence="3 8" id="KW-0812">Transmembrane</keyword>
<keyword evidence="7" id="KW-0479">Metal-binding</keyword>
<evidence type="ECO:0000256" key="2">
    <source>
        <dbReference type="ARBA" id="ARBA00009780"/>
    </source>
</evidence>
<feature type="transmembrane region" description="Helical" evidence="8">
    <location>
        <begin position="104"/>
        <end position="128"/>
    </location>
</feature>
<feature type="transmembrane region" description="Helical" evidence="8">
    <location>
        <begin position="178"/>
        <end position="197"/>
    </location>
</feature>
<gene>
    <name evidence="9" type="ORF">FCC1311_085372</name>
</gene>
<feature type="transmembrane region" description="Helical" evidence="8">
    <location>
        <begin position="263"/>
        <end position="285"/>
    </location>
</feature>
<dbReference type="Proteomes" id="UP000241890">
    <property type="component" value="Unassembled WGS sequence"/>
</dbReference>
<proteinExistence type="inferred from homology"/>
<comment type="similarity">
    <text evidence="2">Belongs to the alkaline ceramidase family.</text>
</comment>
<comment type="subcellular location">
    <subcellularLocation>
        <location evidence="1">Membrane</location>
        <topology evidence="1">Multi-pass membrane protein</topology>
    </subcellularLocation>
</comment>
<reference evidence="9 10" key="1">
    <citation type="submission" date="2017-12" db="EMBL/GenBank/DDBJ databases">
        <title>Sequencing, de novo assembly and annotation of complete genome of a new Thraustochytrid species, strain FCC1311.</title>
        <authorList>
            <person name="Sedici K."/>
            <person name="Godart F."/>
            <person name="Aiese Cigliano R."/>
            <person name="Sanseverino W."/>
            <person name="Barakat M."/>
            <person name="Ortet P."/>
            <person name="Marechal E."/>
            <person name="Cagnac O."/>
            <person name="Amato A."/>
        </authorList>
    </citation>
    <scope>NUCLEOTIDE SEQUENCE [LARGE SCALE GENOMIC DNA]</scope>
</reference>
<dbReference type="GO" id="GO:0006672">
    <property type="term" value="P:ceramide metabolic process"/>
    <property type="evidence" value="ECO:0007669"/>
    <property type="project" value="InterPro"/>
</dbReference>
<organism evidence="9 10">
    <name type="scientific">Hondaea fermentalgiana</name>
    <dbReference type="NCBI Taxonomy" id="2315210"/>
    <lineage>
        <taxon>Eukaryota</taxon>
        <taxon>Sar</taxon>
        <taxon>Stramenopiles</taxon>
        <taxon>Bigyra</taxon>
        <taxon>Labyrinthulomycetes</taxon>
        <taxon>Thraustochytrida</taxon>
        <taxon>Thraustochytriidae</taxon>
        <taxon>Hondaea</taxon>
    </lineage>
</organism>
<accession>A0A2R5GN32</accession>
<evidence type="ECO:0000256" key="5">
    <source>
        <dbReference type="ARBA" id="ARBA00022989"/>
    </source>
</evidence>
<dbReference type="GO" id="GO:0046872">
    <property type="term" value="F:metal ion binding"/>
    <property type="evidence" value="ECO:0007669"/>
    <property type="project" value="UniProtKB-KW"/>
</dbReference>
<dbReference type="EMBL" id="BEYU01000120">
    <property type="protein sequence ID" value="GBG32312.1"/>
    <property type="molecule type" value="Genomic_DNA"/>
</dbReference>
<evidence type="ECO:0000256" key="3">
    <source>
        <dbReference type="ARBA" id="ARBA00022692"/>
    </source>
</evidence>
<dbReference type="Pfam" id="PF05875">
    <property type="entry name" value="Ceramidase"/>
    <property type="match status" value="1"/>
</dbReference>
<comment type="caution">
    <text evidence="9">The sequence shown here is derived from an EMBL/GenBank/DDBJ whole genome shotgun (WGS) entry which is preliminary data.</text>
</comment>